<keyword evidence="8" id="KW-0675">Receptor</keyword>
<dbReference type="GeneID" id="7330006"/>
<dbReference type="RefSeq" id="YP_002515980.1">
    <property type="nucleotide sequence ID" value="NC_011916.1"/>
</dbReference>
<proteinExistence type="inferred from homology"/>
<evidence type="ECO:0000259" key="7">
    <source>
        <dbReference type="Pfam" id="PF07715"/>
    </source>
</evidence>
<dbReference type="PATRIC" id="fig|565050.3.peg.600"/>
<keyword evidence="4" id="KW-0798">TonB box</keyword>
<dbReference type="InterPro" id="IPR010104">
    <property type="entry name" value="TonB_rcpt_bac"/>
</dbReference>
<dbReference type="PANTHER" id="PTHR40980">
    <property type="entry name" value="PLUG DOMAIN-CONTAINING PROTEIN"/>
    <property type="match status" value="1"/>
</dbReference>
<dbReference type="Gene3D" id="2.170.130.10">
    <property type="entry name" value="TonB-dependent receptor, plug domain"/>
    <property type="match status" value="1"/>
</dbReference>
<evidence type="ECO:0000256" key="1">
    <source>
        <dbReference type="ARBA" id="ARBA00004442"/>
    </source>
</evidence>
<dbReference type="KEGG" id="ccs:CCNA_00607"/>
<keyword evidence="5" id="KW-0732">Signal</keyword>
<dbReference type="Pfam" id="PF07715">
    <property type="entry name" value="Plug"/>
    <property type="match status" value="1"/>
</dbReference>
<evidence type="ECO:0000256" key="2">
    <source>
        <dbReference type="ARBA" id="ARBA00023136"/>
    </source>
</evidence>
<dbReference type="InterPro" id="IPR012910">
    <property type="entry name" value="Plug_dom"/>
</dbReference>
<evidence type="ECO:0000313" key="9">
    <source>
        <dbReference type="Proteomes" id="UP000001364"/>
    </source>
</evidence>
<keyword evidence="3" id="KW-0998">Cell outer membrane</keyword>
<sequence length="997" mass="107877">MNSKIASSRVLKIALLSATVIAGLPAVSQAQDAKSPAAGDTLEAVVVTGFKQSYANAVRAKKNAIEITDGISSDGLGRFPDLNVGEALQRVPGVQINREAEGRDATINLRGMPGEYARMTPNGQAFAEPPLLRDNQGSPLGAFNSDIFSAFVIQKSPMANAQTGGLSGNVDLQIAPALSRREGGSMKAAYEYNTLGDLGAPAVTVSYNKVFSSSLAAFGTLAYRKENFRRDSILINNYAVLTPAYTGLSAANFVAKYGEYYSSTPCTTGSSAFCSYVAGATGTKGTSGLYFNSQTRQYARMNKGETWSASGGLEWKPNDQTKMGLIGYYTDRDLPKTRQDLMINGLNAGSIITPVGTPFKVSDGRYVYDQISFTNPDALMSSRLNSQHQASRGVMANIDWSNENWRLAGVLTASGGKNSSVETQVDANTLITAGGNGISGTLSTGRDDIGDYSYTITPSPVTGIPAGTSWSWLGASDPTSLYNSPTRAAATRRLQLTGTQSYAENSLYTAQFDAERFVELGPIKSIQGGARLERASYTSAGYRVYAFGLQTQNITSAMVKQAPYVDDFFGGKGGAYTKNWQVIDLDAFLDAVRPVTEYTASGGGLSPTGFNIRYQDDNYALRNYTSDDDNTQAYVMAKYDTELAGHRVRGNVGVRYENTDNTLEALDQKTPPADGIGTRNSFSWVTYKNKYDFFLPSAIFAADVTDDIVLRGAYYKTYVKPHPRQFSAITKIGSRTLDTTLTSAAVAVNYVPITIGNNKLKPYMATSMDLSLEWYNRPNGLISLAVFEKSITGRIVTTSDPAILCPSDGSTWGLGTLAWDGTYCTSSQSTSSNVLQVRATGSYNLDKATKVRGLEFNIQQNLDFLPGFWKNFGGSFNYAYTTSKSAAIAPFPGISKHNVNMIGYYETPKYGVRLVYNYRSAYDLNSNGTFTGGSRSVRPRGQLDLAASYNVSDRFSLGLDVYNLTDAIRFEYENDEDVVRTANYDGRTITLTARAAF</sequence>
<gene>
    <name evidence="8" type="ordered locus">CCNA_00607</name>
</gene>
<dbReference type="OrthoDB" id="8728606at2"/>
<dbReference type="Gene3D" id="2.40.170.20">
    <property type="entry name" value="TonB-dependent receptor, beta-barrel domain"/>
    <property type="match status" value="1"/>
</dbReference>
<evidence type="ECO:0000256" key="4">
    <source>
        <dbReference type="RuleBase" id="RU003357"/>
    </source>
</evidence>
<dbReference type="EMBL" id="CP001340">
    <property type="protein sequence ID" value="ACL94072.1"/>
    <property type="molecule type" value="Genomic_DNA"/>
</dbReference>
<name>A0A0H3C7D0_CAUVN</name>
<accession>A0A0H3C7D0</accession>
<dbReference type="AlphaFoldDB" id="A0A0H3C7D0"/>
<dbReference type="GO" id="GO:0009279">
    <property type="term" value="C:cell outer membrane"/>
    <property type="evidence" value="ECO:0007669"/>
    <property type="project" value="UniProtKB-SubCell"/>
</dbReference>
<dbReference type="PhylomeDB" id="A0A0H3C7D0"/>
<evidence type="ECO:0000256" key="5">
    <source>
        <dbReference type="SAM" id="SignalP"/>
    </source>
</evidence>
<feature type="chain" id="PRO_5002605765" evidence="5">
    <location>
        <begin position="23"/>
        <end position="997"/>
    </location>
</feature>
<dbReference type="Proteomes" id="UP000001364">
    <property type="component" value="Chromosome"/>
</dbReference>
<feature type="signal peptide" evidence="5">
    <location>
        <begin position="1"/>
        <end position="22"/>
    </location>
</feature>
<dbReference type="InterPro" id="IPR037066">
    <property type="entry name" value="Plug_dom_sf"/>
</dbReference>
<feature type="domain" description="TonB-dependent receptor plug" evidence="7">
    <location>
        <begin position="67"/>
        <end position="159"/>
    </location>
</feature>
<dbReference type="NCBIfam" id="TIGR01782">
    <property type="entry name" value="TonB-Xanth-Caul"/>
    <property type="match status" value="1"/>
</dbReference>
<dbReference type="InterPro" id="IPR000531">
    <property type="entry name" value="Beta-barrel_TonB"/>
</dbReference>
<organism evidence="8 9">
    <name type="scientific">Caulobacter vibrioides (strain NA1000 / CB15N)</name>
    <name type="common">Caulobacter crescentus</name>
    <dbReference type="NCBI Taxonomy" id="565050"/>
    <lineage>
        <taxon>Bacteria</taxon>
        <taxon>Pseudomonadati</taxon>
        <taxon>Pseudomonadota</taxon>
        <taxon>Alphaproteobacteria</taxon>
        <taxon>Caulobacterales</taxon>
        <taxon>Caulobacteraceae</taxon>
        <taxon>Caulobacter</taxon>
    </lineage>
</organism>
<dbReference type="Pfam" id="PF00593">
    <property type="entry name" value="TonB_dep_Rec_b-barrel"/>
    <property type="match status" value="1"/>
</dbReference>
<dbReference type="SUPFAM" id="SSF56935">
    <property type="entry name" value="Porins"/>
    <property type="match status" value="1"/>
</dbReference>
<evidence type="ECO:0000313" key="8">
    <source>
        <dbReference type="EMBL" id="ACL94072.1"/>
    </source>
</evidence>
<dbReference type="InterPro" id="IPR036942">
    <property type="entry name" value="Beta-barrel_TonB_sf"/>
</dbReference>
<comment type="subcellular location">
    <subcellularLocation>
        <location evidence="1 4">Cell outer membrane</location>
    </subcellularLocation>
</comment>
<protein>
    <submittedName>
        <fullName evidence="8">TonB-dependent receptor</fullName>
    </submittedName>
</protein>
<dbReference type="HOGENOM" id="CLU_006935_2_0_5"/>
<keyword evidence="9" id="KW-1185">Reference proteome</keyword>
<evidence type="ECO:0000256" key="3">
    <source>
        <dbReference type="ARBA" id="ARBA00023237"/>
    </source>
</evidence>
<reference evidence="8 9" key="1">
    <citation type="journal article" date="2010" name="J. Bacteriol.">
        <title>The genetic basis of laboratory adaptation in Caulobacter crescentus.</title>
        <authorList>
            <person name="Marks M.E."/>
            <person name="Castro-Rojas C.M."/>
            <person name="Teiling C."/>
            <person name="Du L."/>
            <person name="Kapatral V."/>
            <person name="Walunas T.L."/>
            <person name="Crosson S."/>
        </authorList>
    </citation>
    <scope>NUCLEOTIDE SEQUENCE [LARGE SCALE GENOMIC DNA]</scope>
    <source>
        <strain evidence="9">NA1000 / CB15N</strain>
    </source>
</reference>
<evidence type="ECO:0000259" key="6">
    <source>
        <dbReference type="Pfam" id="PF00593"/>
    </source>
</evidence>
<keyword evidence="2 4" id="KW-0472">Membrane</keyword>
<comment type="similarity">
    <text evidence="4">Belongs to the TonB-dependent receptor family.</text>
</comment>
<feature type="domain" description="TonB-dependent receptor-like beta-barrel" evidence="6">
    <location>
        <begin position="444"/>
        <end position="964"/>
    </location>
</feature>
<dbReference type="PANTHER" id="PTHR40980:SF3">
    <property type="entry name" value="TONB-DEPENDENT RECEPTOR-LIKE BETA-BARREL DOMAIN-CONTAINING PROTEIN"/>
    <property type="match status" value="1"/>
</dbReference>
<dbReference type="RefSeq" id="WP_010918458.1">
    <property type="nucleotide sequence ID" value="NC_011916.1"/>
</dbReference>